<dbReference type="Proteomes" id="UP000007875">
    <property type="component" value="Unassembled WGS sequence"/>
</dbReference>
<dbReference type="FunCoup" id="H2Z2V8">
    <property type="interactions" value="280"/>
</dbReference>
<dbReference type="PANTHER" id="PTHR11158">
    <property type="entry name" value="MSF1/PX19 RELATED"/>
    <property type="match status" value="1"/>
</dbReference>
<keyword evidence="3" id="KW-1185">Reference proteome</keyword>
<sequence>MVFTSNMKKMVHIVEESIVDPNQQRMTVYTWNTSYVNMMDVQERLTILPALETTCTEVKREGWVDSSFTGFRRVLRQFGINRWRSNAKKSFLGFQGIMTGVELNNKHIKERAFDSIKEAKDKAKLKAINIASMTHIAKDM</sequence>
<dbReference type="InterPro" id="IPR006797">
    <property type="entry name" value="PRELI/MSF1_dom"/>
</dbReference>
<evidence type="ECO:0000313" key="3">
    <source>
        <dbReference type="Proteomes" id="UP000007875"/>
    </source>
</evidence>
<accession>H2Z2V8</accession>
<reference evidence="2" key="2">
    <citation type="submission" date="2025-08" db="UniProtKB">
        <authorList>
            <consortium name="Ensembl"/>
        </authorList>
    </citation>
    <scope>IDENTIFICATION</scope>
</reference>
<protein>
    <recommendedName>
        <fullName evidence="1">PRELI/MSF1 domain-containing protein</fullName>
    </recommendedName>
</protein>
<name>H2Z2V8_CIOSA</name>
<dbReference type="Pfam" id="PF04707">
    <property type="entry name" value="PRELI"/>
    <property type="match status" value="1"/>
</dbReference>
<dbReference type="eggNOG" id="KOG3337">
    <property type="taxonomic scope" value="Eukaryota"/>
</dbReference>
<organism evidence="2 3">
    <name type="scientific">Ciona savignyi</name>
    <name type="common">Pacific transparent sea squirt</name>
    <dbReference type="NCBI Taxonomy" id="51511"/>
    <lineage>
        <taxon>Eukaryota</taxon>
        <taxon>Metazoa</taxon>
        <taxon>Chordata</taxon>
        <taxon>Tunicata</taxon>
        <taxon>Ascidiacea</taxon>
        <taxon>Phlebobranchia</taxon>
        <taxon>Cionidae</taxon>
        <taxon>Ciona</taxon>
    </lineage>
</organism>
<dbReference type="PROSITE" id="PS50904">
    <property type="entry name" value="PRELI_MSF1"/>
    <property type="match status" value="1"/>
</dbReference>
<dbReference type="InParanoid" id="H2Z2V8"/>
<dbReference type="AlphaFoldDB" id="H2Z2V8"/>
<dbReference type="OMA" id="HIKERAF"/>
<dbReference type="STRING" id="51511.ENSCSAVP00000011920"/>
<reference evidence="2" key="3">
    <citation type="submission" date="2025-09" db="UniProtKB">
        <authorList>
            <consortium name="Ensembl"/>
        </authorList>
    </citation>
    <scope>IDENTIFICATION</scope>
</reference>
<dbReference type="GO" id="GO:0005758">
    <property type="term" value="C:mitochondrial intermembrane space"/>
    <property type="evidence" value="ECO:0007669"/>
    <property type="project" value="InterPro"/>
</dbReference>
<proteinExistence type="predicted"/>
<reference evidence="3" key="1">
    <citation type="submission" date="2003-08" db="EMBL/GenBank/DDBJ databases">
        <authorList>
            <person name="Birren B."/>
            <person name="Nusbaum C."/>
            <person name="Abebe A."/>
            <person name="Abouelleil A."/>
            <person name="Adekoya E."/>
            <person name="Ait-zahra M."/>
            <person name="Allen N."/>
            <person name="Allen T."/>
            <person name="An P."/>
            <person name="Anderson M."/>
            <person name="Anderson S."/>
            <person name="Arachchi H."/>
            <person name="Armbruster J."/>
            <person name="Bachantsang P."/>
            <person name="Baldwin J."/>
            <person name="Barry A."/>
            <person name="Bayul T."/>
            <person name="Blitshsteyn B."/>
            <person name="Bloom T."/>
            <person name="Blye J."/>
            <person name="Boguslavskiy L."/>
            <person name="Borowsky M."/>
            <person name="Boukhgalter B."/>
            <person name="Brunache A."/>
            <person name="Butler J."/>
            <person name="Calixte N."/>
            <person name="Calvo S."/>
            <person name="Camarata J."/>
            <person name="Campo K."/>
            <person name="Chang J."/>
            <person name="Cheshatsang Y."/>
            <person name="Citroen M."/>
            <person name="Collymore A."/>
            <person name="Considine T."/>
            <person name="Cook A."/>
            <person name="Cooke P."/>
            <person name="Corum B."/>
            <person name="Cuomo C."/>
            <person name="David R."/>
            <person name="Dawoe T."/>
            <person name="Degray S."/>
            <person name="Dodge S."/>
            <person name="Dooley K."/>
            <person name="Dorje P."/>
            <person name="Dorjee K."/>
            <person name="Dorris L."/>
            <person name="Duffey N."/>
            <person name="Dupes A."/>
            <person name="Elkins T."/>
            <person name="Engels R."/>
            <person name="Erickson J."/>
            <person name="Farina A."/>
            <person name="Faro S."/>
            <person name="Ferreira P."/>
            <person name="Fischer H."/>
            <person name="Fitzgerald M."/>
            <person name="Foley K."/>
            <person name="Gage D."/>
            <person name="Galagan J."/>
            <person name="Gearin G."/>
            <person name="Gnerre S."/>
            <person name="Gnirke A."/>
            <person name="Goyette A."/>
            <person name="Graham J."/>
            <person name="Grandbois E."/>
            <person name="Gyaltsen K."/>
            <person name="Hafez N."/>
            <person name="Hagopian D."/>
            <person name="Hagos B."/>
            <person name="Hall J."/>
            <person name="Hatcher B."/>
            <person name="Heller A."/>
            <person name="Higgins H."/>
            <person name="Honan T."/>
            <person name="Horn A."/>
            <person name="Houde N."/>
            <person name="Hughes L."/>
            <person name="Hulme W."/>
            <person name="Husby E."/>
            <person name="Iliev I."/>
            <person name="Jaffe D."/>
            <person name="Jones C."/>
            <person name="Kamal M."/>
            <person name="Kamat A."/>
            <person name="Kamvysselis M."/>
            <person name="Karlsson E."/>
            <person name="Kells C."/>
            <person name="Kieu A."/>
            <person name="Kisner P."/>
            <person name="Kodira C."/>
            <person name="Kulbokas E."/>
            <person name="Labutti K."/>
            <person name="Lama D."/>
            <person name="Landers T."/>
            <person name="Leger J."/>
            <person name="Levine S."/>
            <person name="Lewis D."/>
            <person name="Lewis T."/>
            <person name="Lindblad-toh K."/>
            <person name="Liu X."/>
            <person name="Lokyitsang T."/>
            <person name="Lokyitsang Y."/>
            <person name="Lucien O."/>
            <person name="Lui A."/>
            <person name="Ma L.J."/>
            <person name="Mabbitt R."/>
            <person name="Macdonald J."/>
            <person name="Maclean C."/>
            <person name="Major J."/>
            <person name="Manning J."/>
            <person name="Marabella R."/>
            <person name="Maru K."/>
            <person name="Matthews C."/>
            <person name="Mauceli E."/>
            <person name="Mccarthy M."/>
            <person name="Mcdonough S."/>
            <person name="Mcghee T."/>
            <person name="Meldrim J."/>
            <person name="Meneus L."/>
            <person name="Mesirov J."/>
            <person name="Mihalev A."/>
            <person name="Mihova T."/>
            <person name="Mikkelsen T."/>
            <person name="Mlenga V."/>
            <person name="Moru K."/>
            <person name="Mozes J."/>
            <person name="Mulrain L."/>
            <person name="Munson G."/>
            <person name="Naylor J."/>
            <person name="Newes C."/>
            <person name="Nguyen C."/>
            <person name="Nguyen N."/>
            <person name="Nguyen T."/>
            <person name="Nicol R."/>
            <person name="Nielsen C."/>
            <person name="Nizzari M."/>
            <person name="Norbu C."/>
            <person name="Norbu N."/>
            <person name="O'donnell P."/>
            <person name="Okoawo O."/>
            <person name="O'leary S."/>
            <person name="Omotosho B."/>
            <person name="O'neill K."/>
            <person name="Osman S."/>
            <person name="Parker S."/>
            <person name="Perrin D."/>
            <person name="Phunkhang P."/>
            <person name="Piqani B."/>
            <person name="Purcell S."/>
            <person name="Rachupka T."/>
            <person name="Ramasamy U."/>
            <person name="Rameau R."/>
            <person name="Ray V."/>
            <person name="Raymond C."/>
            <person name="Retta R."/>
            <person name="Richardson S."/>
            <person name="Rise C."/>
            <person name="Rodriguez J."/>
            <person name="Rogers J."/>
            <person name="Rogov P."/>
            <person name="Rutman M."/>
            <person name="Schupbach R."/>
            <person name="Seaman C."/>
            <person name="Settipalli S."/>
            <person name="Sharpe T."/>
            <person name="Sheridan J."/>
            <person name="Sherpa N."/>
            <person name="Shi J."/>
            <person name="Smirnov S."/>
            <person name="Smith C."/>
            <person name="Sougnez C."/>
            <person name="Spencer B."/>
            <person name="Stalker J."/>
            <person name="Stange-thomann N."/>
            <person name="Stavropoulos S."/>
            <person name="Stetson K."/>
            <person name="Stone C."/>
            <person name="Stone S."/>
            <person name="Stubbs M."/>
            <person name="Talamas J."/>
            <person name="Tchuinga P."/>
            <person name="Tenzing P."/>
            <person name="Tesfaye S."/>
            <person name="Theodore J."/>
            <person name="Thoulutsang Y."/>
            <person name="Topham K."/>
            <person name="Towey S."/>
            <person name="Tsamla T."/>
            <person name="Tsomo N."/>
            <person name="Vallee D."/>
            <person name="Vassiliev H."/>
            <person name="Venkataraman V."/>
            <person name="Vinson J."/>
            <person name="Vo A."/>
            <person name="Wade C."/>
            <person name="Wang S."/>
            <person name="Wangchuk T."/>
            <person name="Wangdi T."/>
            <person name="Whittaker C."/>
            <person name="Wilkinson J."/>
            <person name="Wu Y."/>
            <person name="Wyman D."/>
            <person name="Yadav S."/>
            <person name="Yang S."/>
            <person name="Yang X."/>
            <person name="Yeager S."/>
            <person name="Yee E."/>
            <person name="Young G."/>
            <person name="Zainoun J."/>
            <person name="Zembeck L."/>
            <person name="Zimmer A."/>
            <person name="Zody M."/>
            <person name="Lander E."/>
        </authorList>
    </citation>
    <scope>NUCLEOTIDE SEQUENCE [LARGE SCALE GENOMIC DNA]</scope>
</reference>
<dbReference type="HOGENOM" id="CLU_067902_3_0_1"/>
<dbReference type="InterPro" id="IPR037365">
    <property type="entry name" value="Slowmo/Ups"/>
</dbReference>
<dbReference type="Ensembl" id="ENSCSAVT00000012058.1">
    <property type="protein sequence ID" value="ENSCSAVP00000011920.1"/>
    <property type="gene ID" value="ENSCSAVG00000007002.1"/>
</dbReference>
<evidence type="ECO:0000259" key="1">
    <source>
        <dbReference type="PROSITE" id="PS50904"/>
    </source>
</evidence>
<evidence type="ECO:0000313" key="2">
    <source>
        <dbReference type="Ensembl" id="ENSCSAVP00000011920.1"/>
    </source>
</evidence>
<feature type="domain" description="PRELI/MSF1" evidence="1">
    <location>
        <begin position="1"/>
        <end position="106"/>
    </location>
</feature>